<gene>
    <name evidence="1" type="ORF">XELAEV_18020327mg</name>
</gene>
<evidence type="ECO:0000313" key="2">
    <source>
        <dbReference type="Proteomes" id="UP000694892"/>
    </source>
</evidence>
<reference evidence="2" key="1">
    <citation type="journal article" date="2016" name="Nature">
        <title>Genome evolution in the allotetraploid frog Xenopus laevis.</title>
        <authorList>
            <person name="Session A.M."/>
            <person name="Uno Y."/>
            <person name="Kwon T."/>
            <person name="Chapman J.A."/>
            <person name="Toyoda A."/>
            <person name="Takahashi S."/>
            <person name="Fukui A."/>
            <person name="Hikosaka A."/>
            <person name="Suzuki A."/>
            <person name="Kondo M."/>
            <person name="van Heeringen S.J."/>
            <person name="Quigley I."/>
            <person name="Heinz S."/>
            <person name="Ogino H."/>
            <person name="Ochi H."/>
            <person name="Hellsten U."/>
            <person name="Lyons J.B."/>
            <person name="Simakov O."/>
            <person name="Putnam N."/>
            <person name="Stites J."/>
            <person name="Kuroki Y."/>
            <person name="Tanaka T."/>
            <person name="Michiue T."/>
            <person name="Watanabe M."/>
            <person name="Bogdanovic O."/>
            <person name="Lister R."/>
            <person name="Georgiou G."/>
            <person name="Paranjpe S.S."/>
            <person name="van Kruijsbergen I."/>
            <person name="Shu S."/>
            <person name="Carlson J."/>
            <person name="Kinoshita T."/>
            <person name="Ohta Y."/>
            <person name="Mawaribuchi S."/>
            <person name="Jenkins J."/>
            <person name="Grimwood J."/>
            <person name="Schmutz J."/>
            <person name="Mitros T."/>
            <person name="Mozaffari S.V."/>
            <person name="Suzuki Y."/>
            <person name="Haramoto Y."/>
            <person name="Yamamoto T.S."/>
            <person name="Takagi C."/>
            <person name="Heald R."/>
            <person name="Miller K."/>
            <person name="Haudenschild C."/>
            <person name="Kitzman J."/>
            <person name="Nakayama T."/>
            <person name="Izutsu Y."/>
            <person name="Robert J."/>
            <person name="Fortriede J."/>
            <person name="Burns K."/>
            <person name="Lotay V."/>
            <person name="Karimi K."/>
            <person name="Yasuoka Y."/>
            <person name="Dichmann D.S."/>
            <person name="Flajnik M.F."/>
            <person name="Houston D.W."/>
            <person name="Shendure J."/>
            <person name="DuPasquier L."/>
            <person name="Vize P.D."/>
            <person name="Zorn A.M."/>
            <person name="Ito M."/>
            <person name="Marcotte E.M."/>
            <person name="Wallingford J.B."/>
            <person name="Ito Y."/>
            <person name="Asashima M."/>
            <person name="Ueno N."/>
            <person name="Matsuda Y."/>
            <person name="Veenstra G.J."/>
            <person name="Fujiyama A."/>
            <person name="Harland R.M."/>
            <person name="Taira M."/>
            <person name="Rokhsar D.S."/>
        </authorList>
    </citation>
    <scope>NUCLEOTIDE SEQUENCE [LARGE SCALE GENOMIC DNA]</scope>
    <source>
        <strain evidence="2">J</strain>
    </source>
</reference>
<evidence type="ECO:0000313" key="1">
    <source>
        <dbReference type="EMBL" id="OCT86643.1"/>
    </source>
</evidence>
<dbReference type="AlphaFoldDB" id="A0A974HQX1"/>
<name>A0A974HQX1_XENLA</name>
<sequence length="147" mass="16999">MIADQYIHAATRIPRTHLLQYKQYMYNPQLRTLRKIARDLQGTLHKDKRLKSIFPDPSLLAFRQPPNLKSLITRSALLQPTKNGTYPCDKKQCKTCPHILTSDKIPILDTLEEYSIHGHYNCSSSNVVYLIQCTKCITGGLYIYIYI</sequence>
<accession>A0A974HQX1</accession>
<dbReference type="Proteomes" id="UP000694892">
    <property type="component" value="Chromosome 3S"/>
</dbReference>
<protein>
    <submittedName>
        <fullName evidence="1">Uncharacterized protein</fullName>
    </submittedName>
</protein>
<dbReference type="EMBL" id="CM004471">
    <property type="protein sequence ID" value="OCT86643.1"/>
    <property type="molecule type" value="Genomic_DNA"/>
</dbReference>
<proteinExistence type="predicted"/>
<organism evidence="1 2">
    <name type="scientific">Xenopus laevis</name>
    <name type="common">African clawed frog</name>
    <dbReference type="NCBI Taxonomy" id="8355"/>
    <lineage>
        <taxon>Eukaryota</taxon>
        <taxon>Metazoa</taxon>
        <taxon>Chordata</taxon>
        <taxon>Craniata</taxon>
        <taxon>Vertebrata</taxon>
        <taxon>Euteleostomi</taxon>
        <taxon>Amphibia</taxon>
        <taxon>Batrachia</taxon>
        <taxon>Anura</taxon>
        <taxon>Pipoidea</taxon>
        <taxon>Pipidae</taxon>
        <taxon>Xenopodinae</taxon>
        <taxon>Xenopus</taxon>
        <taxon>Xenopus</taxon>
    </lineage>
</organism>